<sequence>MGVVAKRRSPKHVWCLWRRKALWRAPRAVLEKQSYMLIGRHDIENLMGLDPASACLPNSLGPPSMENNASDAEGVEVELEMSDLLMNLRPIKQENLIRDDNKLILLASLSDSLELGKACTRAANQVQENNNQKNPHHARMSSAPPKDLVSFAEEYRKLAIDCLKVLRVEMQLETIFNLQEMTNREYLEDQDAEEPDDFIISLTAQITRRDEQMAPFIAGIKRNYIFGGICSVAANVSIKVGMCTLSAVLALADMKSINLFGVQQICRNSIALEQALAAISSIDGEAVQLRLDRVRTYYELLNMPFEALLAFIIEHEHLFTAAE</sequence>
<reference evidence="2" key="1">
    <citation type="journal article" date="2019" name="Genome Biol. Evol.">
        <title>The Rhododendron genome and chromosomal organization provide insight into shared whole-genome duplications across the heath family (Ericaceae).</title>
        <authorList>
            <person name="Soza V.L."/>
            <person name="Lindsley D."/>
            <person name="Waalkes A."/>
            <person name="Ramage E."/>
            <person name="Patwardhan R.P."/>
            <person name="Burton J.N."/>
            <person name="Adey A."/>
            <person name="Kumar A."/>
            <person name="Qiu R."/>
            <person name="Shendure J."/>
            <person name="Hall B."/>
        </authorList>
    </citation>
    <scope>NUCLEOTIDE SEQUENCE</scope>
    <source>
        <strain evidence="2">RSF 1966-606</strain>
    </source>
</reference>
<keyword evidence="1" id="KW-0813">Transport</keyword>
<comment type="similarity">
    <text evidence="1">Belongs to the SEC8 family.</text>
</comment>
<comment type="caution">
    <text evidence="2">The sequence shown here is derived from an EMBL/GenBank/DDBJ whole genome shotgun (WGS) entry which is preliminary data.</text>
</comment>
<feature type="non-terminal residue" evidence="2">
    <location>
        <position position="1"/>
    </location>
</feature>
<dbReference type="GO" id="GO:0006893">
    <property type="term" value="P:Golgi to plasma membrane transport"/>
    <property type="evidence" value="ECO:0007669"/>
    <property type="project" value="TreeGrafter"/>
</dbReference>
<organism evidence="2">
    <name type="scientific">Rhododendron williamsianum</name>
    <dbReference type="NCBI Taxonomy" id="262921"/>
    <lineage>
        <taxon>Eukaryota</taxon>
        <taxon>Viridiplantae</taxon>
        <taxon>Streptophyta</taxon>
        <taxon>Embryophyta</taxon>
        <taxon>Tracheophyta</taxon>
        <taxon>Spermatophyta</taxon>
        <taxon>Magnoliopsida</taxon>
        <taxon>eudicotyledons</taxon>
        <taxon>Gunneridae</taxon>
        <taxon>Pentapetalae</taxon>
        <taxon>asterids</taxon>
        <taxon>Ericales</taxon>
        <taxon>Ericaceae</taxon>
        <taxon>Ericoideae</taxon>
        <taxon>Rhodoreae</taxon>
        <taxon>Rhododendron</taxon>
    </lineage>
</organism>
<dbReference type="PANTHER" id="PTHR14146">
    <property type="entry name" value="EXOCYST COMPLEX COMPONENT 4"/>
    <property type="match status" value="1"/>
</dbReference>
<dbReference type="EMBL" id="QEFC01003997">
    <property type="protein sequence ID" value="KAE9445826.1"/>
    <property type="molecule type" value="Genomic_DNA"/>
</dbReference>
<protein>
    <recommendedName>
        <fullName evidence="1">Exocyst complex component Sec8</fullName>
    </recommendedName>
</protein>
<gene>
    <name evidence="2" type="ORF">C3L33_22277</name>
</gene>
<dbReference type="AlphaFoldDB" id="A0A6A4K9W2"/>
<dbReference type="GO" id="GO:0090522">
    <property type="term" value="P:vesicle tethering involved in exocytosis"/>
    <property type="evidence" value="ECO:0007669"/>
    <property type="project" value="UniProtKB-UniRule"/>
</dbReference>
<evidence type="ECO:0000256" key="1">
    <source>
        <dbReference type="RuleBase" id="RU367079"/>
    </source>
</evidence>
<dbReference type="InterPro" id="IPR039682">
    <property type="entry name" value="Sec8/EXOC4"/>
</dbReference>
<dbReference type="PANTHER" id="PTHR14146:SF0">
    <property type="entry name" value="EXOCYST COMPLEX COMPONENT 4"/>
    <property type="match status" value="1"/>
</dbReference>
<keyword evidence="1" id="KW-0268">Exocytosis</keyword>
<dbReference type="GO" id="GO:0006612">
    <property type="term" value="P:protein targeting to membrane"/>
    <property type="evidence" value="ECO:0007669"/>
    <property type="project" value="UniProtKB-UniRule"/>
</dbReference>
<comment type="function">
    <text evidence="1">Component of the exocyst complex involved in the docking of exocytic vesicles with fusion sites on the plasma membrane.</text>
</comment>
<dbReference type="GO" id="GO:0000145">
    <property type="term" value="C:exocyst"/>
    <property type="evidence" value="ECO:0007669"/>
    <property type="project" value="UniProtKB-UniRule"/>
</dbReference>
<keyword evidence="1" id="KW-0653">Protein transport</keyword>
<dbReference type="OrthoDB" id="272977at2759"/>
<evidence type="ECO:0000313" key="2">
    <source>
        <dbReference type="EMBL" id="KAE9445826.1"/>
    </source>
</evidence>
<proteinExistence type="inferred from homology"/>
<dbReference type="GO" id="GO:0015031">
    <property type="term" value="P:protein transport"/>
    <property type="evidence" value="ECO:0007669"/>
    <property type="project" value="UniProtKB-KW"/>
</dbReference>
<accession>A0A6A4K9W2</accession>
<name>A0A6A4K9W2_9ERIC</name>